<dbReference type="Gene3D" id="3.10.180.10">
    <property type="entry name" value="2,3-Dihydroxybiphenyl 1,2-Dioxygenase, domain 1"/>
    <property type="match status" value="1"/>
</dbReference>
<dbReference type="PANTHER" id="PTHR35006:SF2">
    <property type="entry name" value="GLYOXALASE FAMILY PROTEIN (AFU_ORTHOLOGUE AFUA_5G14830)"/>
    <property type="match status" value="1"/>
</dbReference>
<dbReference type="SUPFAM" id="SSF54593">
    <property type="entry name" value="Glyoxalase/Bleomycin resistance protein/Dihydroxybiphenyl dioxygenase"/>
    <property type="match status" value="1"/>
</dbReference>
<sequence length="136" mass="14676">MLDHVSITVADFARALPFYDAIMAALGVPCVRRGDTSVGYGIRNRPDDDGHSYLSVLASRGEVVADNRHWCFRAPDRAAVDAFHAAALAHGGRDDGPPGLRPAYHASYYAAFVRDPDGNRIEAVCHRTYPADPPGA</sequence>
<dbReference type="Pfam" id="PF00903">
    <property type="entry name" value="Glyoxalase"/>
    <property type="match status" value="1"/>
</dbReference>
<dbReference type="Proteomes" id="UP001202867">
    <property type="component" value="Unassembled WGS sequence"/>
</dbReference>
<dbReference type="InterPro" id="IPR029068">
    <property type="entry name" value="Glyas_Bleomycin-R_OHBP_Dase"/>
</dbReference>
<dbReference type="CDD" id="cd07262">
    <property type="entry name" value="VOC_like"/>
    <property type="match status" value="1"/>
</dbReference>
<dbReference type="PANTHER" id="PTHR35006">
    <property type="entry name" value="GLYOXALASE FAMILY PROTEIN (AFU_ORTHOLOGUE AFUA_5G14830)"/>
    <property type="match status" value="1"/>
</dbReference>
<comment type="caution">
    <text evidence="2">The sequence shown here is derived from an EMBL/GenBank/DDBJ whole genome shotgun (WGS) entry which is preliminary data.</text>
</comment>
<dbReference type="EMBL" id="JALKCG010000005">
    <property type="protein sequence ID" value="MCK0209132.1"/>
    <property type="molecule type" value="Genomic_DNA"/>
</dbReference>
<dbReference type="InterPro" id="IPR004360">
    <property type="entry name" value="Glyas_Fos-R_dOase_dom"/>
</dbReference>
<gene>
    <name evidence="2" type="ORF">MWN33_13935</name>
</gene>
<evidence type="ECO:0000259" key="1">
    <source>
        <dbReference type="PROSITE" id="PS51819"/>
    </source>
</evidence>
<organism evidence="2 3">
    <name type="scientific">Ancylobacter koreensis</name>
    <dbReference type="NCBI Taxonomy" id="266121"/>
    <lineage>
        <taxon>Bacteria</taxon>
        <taxon>Pseudomonadati</taxon>
        <taxon>Pseudomonadota</taxon>
        <taxon>Alphaproteobacteria</taxon>
        <taxon>Hyphomicrobiales</taxon>
        <taxon>Xanthobacteraceae</taxon>
        <taxon>Ancylobacter</taxon>
    </lineage>
</organism>
<reference evidence="3" key="2">
    <citation type="submission" date="2023-07" db="EMBL/GenBank/DDBJ databases">
        <title>Ancylobacter moscoviensis sp. nov., facultatively methylotrophic bacteria from activated sludge and the reclassification of Starkeya novella (Starkey 1934) Kelly et al. 2000 as Ancylobacter novellus comb. nov., Starkeya koreensis Im et al. 2006 as Ancylobacter koreensis comb.nov., Angulomicrobium tetraedrale Vasil'eva et al. 1986 as Ancylobacter tetraedralis comb. nov., Angulomicrobium amanitiforme Fritz et al. 2004 as Ancylobacter amanitiformis comb. nov. and Methylorhabdus multivorans Doronina et al. 1996 as Ancylobacter multivorans comb. nov. and emended description of the genus Ancylobacter.</title>
        <authorList>
            <person name="Doronina N."/>
            <person name="Chemodurova A."/>
            <person name="Grouzdev D."/>
            <person name="Koziaeva V."/>
            <person name="Shi W."/>
            <person name="Wu L."/>
            <person name="Kaparullina E."/>
        </authorList>
    </citation>
    <scope>NUCLEOTIDE SEQUENCE [LARGE SCALE GENOMIC DNA]</scope>
    <source>
        <strain evidence="3">Jip08</strain>
    </source>
</reference>
<dbReference type="PROSITE" id="PS51819">
    <property type="entry name" value="VOC"/>
    <property type="match status" value="1"/>
</dbReference>
<keyword evidence="3" id="KW-1185">Reference proteome</keyword>
<protein>
    <submittedName>
        <fullName evidence="2">VOC family protein</fullName>
    </submittedName>
</protein>
<evidence type="ECO:0000313" key="3">
    <source>
        <dbReference type="Proteomes" id="UP001202867"/>
    </source>
</evidence>
<proteinExistence type="predicted"/>
<evidence type="ECO:0000313" key="2">
    <source>
        <dbReference type="EMBL" id="MCK0209132.1"/>
    </source>
</evidence>
<accession>A0ABT0DPU3</accession>
<dbReference type="InterPro" id="IPR037523">
    <property type="entry name" value="VOC_core"/>
</dbReference>
<dbReference type="RefSeq" id="WP_247201638.1">
    <property type="nucleotide sequence ID" value="NZ_JALKCG010000005.1"/>
</dbReference>
<feature type="domain" description="VOC" evidence="1">
    <location>
        <begin position="1"/>
        <end position="126"/>
    </location>
</feature>
<name>A0ABT0DPU3_9HYPH</name>
<reference evidence="2 3" key="1">
    <citation type="submission" date="2022-04" db="EMBL/GenBank/DDBJ databases">
        <authorList>
            <person name="Grouzdev D.S."/>
            <person name="Pantiukh K.S."/>
            <person name="Krutkina M.S."/>
        </authorList>
    </citation>
    <scope>NUCLEOTIDE SEQUENCE [LARGE SCALE GENOMIC DNA]</scope>
    <source>
        <strain evidence="2 3">Jip08</strain>
    </source>
</reference>